<keyword evidence="4" id="KW-0430">Lectin</keyword>
<evidence type="ECO:0000256" key="4">
    <source>
        <dbReference type="ARBA" id="ARBA00022734"/>
    </source>
</evidence>
<name>A0AAV6ZLC1_ENGPU</name>
<evidence type="ECO:0000313" key="9">
    <source>
        <dbReference type="Proteomes" id="UP000824782"/>
    </source>
</evidence>
<dbReference type="Pfam" id="PF00059">
    <property type="entry name" value="Lectin_C"/>
    <property type="match status" value="1"/>
</dbReference>
<evidence type="ECO:0000256" key="1">
    <source>
        <dbReference type="ARBA" id="ARBA00004613"/>
    </source>
</evidence>
<dbReference type="InterPro" id="IPR001304">
    <property type="entry name" value="C-type_lectin-like"/>
</dbReference>
<dbReference type="PANTHER" id="PTHR22799:SF1">
    <property type="entry name" value="C-TYPE LECTIN DOMAIN FAMILY 11 MEMBER A"/>
    <property type="match status" value="1"/>
</dbReference>
<evidence type="ECO:0000313" key="8">
    <source>
        <dbReference type="EMBL" id="KAG8548150.1"/>
    </source>
</evidence>
<keyword evidence="5" id="KW-1015">Disulfide bond</keyword>
<gene>
    <name evidence="8" type="ORF">GDO81_026426</name>
</gene>
<keyword evidence="9" id="KW-1185">Reference proteome</keyword>
<dbReference type="PANTHER" id="PTHR22799">
    <property type="entry name" value="TETRANECTIN-RELATED"/>
    <property type="match status" value="1"/>
</dbReference>
<reference evidence="8" key="1">
    <citation type="thesis" date="2020" institute="ProQuest LLC" country="789 East Eisenhower Parkway, Ann Arbor, MI, USA">
        <title>Comparative Genomics and Chromosome Evolution.</title>
        <authorList>
            <person name="Mudd A.B."/>
        </authorList>
    </citation>
    <scope>NUCLEOTIDE SEQUENCE</scope>
    <source>
        <strain evidence="8">237g6f4</strain>
        <tissue evidence="8">Blood</tissue>
    </source>
</reference>
<sequence length="205" mass="22574">MFHQGSILLTVVVSIVASLPDPLNLAKLPEIPSITKPTPLPKTDAKIPKAPQGILKRIAVKVNRPVSLQDLERRMNRLEAVLKLDGMIQVVGDKMIASSGKEVDFAASNSTCNYVGGRIATPMNEAENSAVLEFAKKYNRYVYLGMREGPIPGKFNYLNGVPAVYTHWRKGEPSGRGTEGCVEMYTDGQWNDKACNQQRLTVCEL</sequence>
<dbReference type="GO" id="GO:0005615">
    <property type="term" value="C:extracellular space"/>
    <property type="evidence" value="ECO:0007669"/>
    <property type="project" value="TreeGrafter"/>
</dbReference>
<dbReference type="GO" id="GO:0001503">
    <property type="term" value="P:ossification"/>
    <property type="evidence" value="ECO:0007669"/>
    <property type="project" value="TreeGrafter"/>
</dbReference>
<evidence type="ECO:0000256" key="5">
    <source>
        <dbReference type="ARBA" id="ARBA00023157"/>
    </source>
</evidence>
<dbReference type="InterPro" id="IPR016186">
    <property type="entry name" value="C-type_lectin-like/link_sf"/>
</dbReference>
<feature type="signal peptide" evidence="6">
    <location>
        <begin position="1"/>
        <end position="17"/>
    </location>
</feature>
<dbReference type="InterPro" id="IPR016187">
    <property type="entry name" value="CTDL_fold"/>
</dbReference>
<evidence type="ECO:0000256" key="3">
    <source>
        <dbReference type="ARBA" id="ARBA00022729"/>
    </source>
</evidence>
<dbReference type="PROSITE" id="PS50041">
    <property type="entry name" value="C_TYPE_LECTIN_2"/>
    <property type="match status" value="1"/>
</dbReference>
<feature type="chain" id="PRO_5043372540" description="C-type lectin domain-containing protein" evidence="6">
    <location>
        <begin position="18"/>
        <end position="205"/>
    </location>
</feature>
<evidence type="ECO:0000256" key="6">
    <source>
        <dbReference type="SAM" id="SignalP"/>
    </source>
</evidence>
<dbReference type="SUPFAM" id="SSF56436">
    <property type="entry name" value="C-type lectin-like"/>
    <property type="match status" value="1"/>
</dbReference>
<keyword evidence="2" id="KW-0964">Secreted</keyword>
<feature type="domain" description="C-type lectin" evidence="7">
    <location>
        <begin position="105"/>
        <end position="204"/>
    </location>
</feature>
<proteinExistence type="predicted"/>
<dbReference type="SMART" id="SM00034">
    <property type="entry name" value="CLECT"/>
    <property type="match status" value="1"/>
</dbReference>
<evidence type="ECO:0000259" key="7">
    <source>
        <dbReference type="PROSITE" id="PS50041"/>
    </source>
</evidence>
<accession>A0AAV6ZLC1</accession>
<dbReference type="AlphaFoldDB" id="A0AAV6ZLC1"/>
<evidence type="ECO:0000256" key="2">
    <source>
        <dbReference type="ARBA" id="ARBA00022525"/>
    </source>
</evidence>
<dbReference type="Proteomes" id="UP000824782">
    <property type="component" value="Unassembled WGS sequence"/>
</dbReference>
<comment type="caution">
    <text evidence="8">The sequence shown here is derived from an EMBL/GenBank/DDBJ whole genome shotgun (WGS) entry which is preliminary data.</text>
</comment>
<keyword evidence="3 6" id="KW-0732">Signal</keyword>
<dbReference type="Gene3D" id="3.10.100.10">
    <property type="entry name" value="Mannose-Binding Protein A, subunit A"/>
    <property type="match status" value="1"/>
</dbReference>
<dbReference type="InterPro" id="IPR018378">
    <property type="entry name" value="C-type_lectin_CS"/>
</dbReference>
<dbReference type="InterPro" id="IPR051663">
    <property type="entry name" value="CLec_Tetranectin-domain"/>
</dbReference>
<dbReference type="EMBL" id="WNYA01000500">
    <property type="protein sequence ID" value="KAG8548150.1"/>
    <property type="molecule type" value="Genomic_DNA"/>
</dbReference>
<dbReference type="GO" id="GO:0008083">
    <property type="term" value="F:growth factor activity"/>
    <property type="evidence" value="ECO:0007669"/>
    <property type="project" value="TreeGrafter"/>
</dbReference>
<organism evidence="8 9">
    <name type="scientific">Engystomops pustulosus</name>
    <name type="common">Tungara frog</name>
    <name type="synonym">Physalaemus pustulosus</name>
    <dbReference type="NCBI Taxonomy" id="76066"/>
    <lineage>
        <taxon>Eukaryota</taxon>
        <taxon>Metazoa</taxon>
        <taxon>Chordata</taxon>
        <taxon>Craniata</taxon>
        <taxon>Vertebrata</taxon>
        <taxon>Euteleostomi</taxon>
        <taxon>Amphibia</taxon>
        <taxon>Batrachia</taxon>
        <taxon>Anura</taxon>
        <taxon>Neobatrachia</taxon>
        <taxon>Hyloidea</taxon>
        <taxon>Leptodactylidae</taxon>
        <taxon>Leiuperinae</taxon>
        <taxon>Engystomops</taxon>
    </lineage>
</organism>
<comment type="subcellular location">
    <subcellularLocation>
        <location evidence="1">Secreted</location>
    </subcellularLocation>
</comment>
<dbReference type="PROSITE" id="PS00615">
    <property type="entry name" value="C_TYPE_LECTIN_1"/>
    <property type="match status" value="1"/>
</dbReference>
<protein>
    <recommendedName>
        <fullName evidence="7">C-type lectin domain-containing protein</fullName>
    </recommendedName>
</protein>
<dbReference type="GO" id="GO:0030246">
    <property type="term" value="F:carbohydrate binding"/>
    <property type="evidence" value="ECO:0007669"/>
    <property type="project" value="UniProtKB-KW"/>
</dbReference>